<evidence type="ECO:0000256" key="1">
    <source>
        <dbReference type="SAM" id="SignalP"/>
    </source>
</evidence>
<dbReference type="PANTHER" id="PTHR33512">
    <property type="entry name" value="PROTEIN, PUTATIVE (DUF1191)-RELATED"/>
    <property type="match status" value="1"/>
</dbReference>
<accession>A0ABR2F2K1</accession>
<dbReference type="InterPro" id="IPR010605">
    <property type="entry name" value="DUF1191"/>
</dbReference>
<keyword evidence="3" id="KW-1185">Reference proteome</keyword>
<dbReference type="EMBL" id="JBBPBM010000009">
    <property type="protein sequence ID" value="KAK8569170.1"/>
    <property type="molecule type" value="Genomic_DNA"/>
</dbReference>
<dbReference type="Proteomes" id="UP001472677">
    <property type="component" value="Unassembled WGS sequence"/>
</dbReference>
<keyword evidence="1" id="KW-0732">Signal</keyword>
<gene>
    <name evidence="2" type="ORF">V6N12_007702</name>
</gene>
<reference evidence="2 3" key="1">
    <citation type="journal article" date="2024" name="G3 (Bethesda)">
        <title>Genome assembly of Hibiscus sabdariffa L. provides insights into metabolisms of medicinal natural products.</title>
        <authorList>
            <person name="Kim T."/>
        </authorList>
    </citation>
    <scope>NUCLEOTIDE SEQUENCE [LARGE SCALE GENOMIC DNA]</scope>
    <source>
        <strain evidence="2">TK-2024</strain>
        <tissue evidence="2">Old leaves</tissue>
    </source>
</reference>
<evidence type="ECO:0000313" key="3">
    <source>
        <dbReference type="Proteomes" id="UP001472677"/>
    </source>
</evidence>
<proteinExistence type="predicted"/>
<evidence type="ECO:0000313" key="2">
    <source>
        <dbReference type="EMBL" id="KAK8569170.1"/>
    </source>
</evidence>
<organism evidence="2 3">
    <name type="scientific">Hibiscus sabdariffa</name>
    <name type="common">roselle</name>
    <dbReference type="NCBI Taxonomy" id="183260"/>
    <lineage>
        <taxon>Eukaryota</taxon>
        <taxon>Viridiplantae</taxon>
        <taxon>Streptophyta</taxon>
        <taxon>Embryophyta</taxon>
        <taxon>Tracheophyta</taxon>
        <taxon>Spermatophyta</taxon>
        <taxon>Magnoliopsida</taxon>
        <taxon>eudicotyledons</taxon>
        <taxon>Gunneridae</taxon>
        <taxon>Pentapetalae</taxon>
        <taxon>rosids</taxon>
        <taxon>malvids</taxon>
        <taxon>Malvales</taxon>
        <taxon>Malvaceae</taxon>
        <taxon>Malvoideae</taxon>
        <taxon>Hibiscus</taxon>
    </lineage>
</organism>
<feature type="signal peptide" evidence="1">
    <location>
        <begin position="1"/>
        <end position="17"/>
    </location>
</feature>
<comment type="caution">
    <text evidence="2">The sequence shown here is derived from an EMBL/GenBank/DDBJ whole genome shotgun (WGS) entry which is preliminary data.</text>
</comment>
<sequence>MLVMFLYLFFLFPTLLAQSFGTHSSSTSVVVRALDALLQEYACRAFVRPKTGVPYNAIIPSNLTGIQECSSPSYFSCRFTREKLKSE</sequence>
<dbReference type="PANTHER" id="PTHR33512:SF14">
    <property type="entry name" value="EXPRESSED PROTEIN"/>
    <property type="match status" value="1"/>
</dbReference>
<name>A0ABR2F2K1_9ROSI</name>
<evidence type="ECO:0008006" key="4">
    <source>
        <dbReference type="Google" id="ProtNLM"/>
    </source>
</evidence>
<protein>
    <recommendedName>
        <fullName evidence="4">Secreted protein</fullName>
    </recommendedName>
</protein>
<feature type="chain" id="PRO_5045240866" description="Secreted protein" evidence="1">
    <location>
        <begin position="18"/>
        <end position="87"/>
    </location>
</feature>
<dbReference type="Pfam" id="PF06697">
    <property type="entry name" value="DUF1191"/>
    <property type="match status" value="1"/>
</dbReference>